<dbReference type="NCBIfam" id="TIGR01536">
    <property type="entry name" value="asn_synth_AEB"/>
    <property type="match status" value="1"/>
</dbReference>
<keyword evidence="5 9" id="KW-0067">ATP-binding</keyword>
<comment type="similarity">
    <text evidence="2">Belongs to the asparagine synthetase family.</text>
</comment>
<evidence type="ECO:0000256" key="9">
    <source>
        <dbReference type="PIRSR" id="PIRSR001589-2"/>
    </source>
</evidence>
<dbReference type="PANTHER" id="PTHR43284">
    <property type="entry name" value="ASPARAGINE SYNTHETASE (GLUTAMINE-HYDROLYZING)"/>
    <property type="match status" value="1"/>
</dbReference>
<accession>G0L1U1</accession>
<gene>
    <name evidence="12" type="primary">asnB3</name>
    <name evidence="12" type="ordered locus">zobellia_3763</name>
</gene>
<dbReference type="GO" id="GO:0004066">
    <property type="term" value="F:asparagine synthase (glutamine-hydrolyzing) activity"/>
    <property type="evidence" value="ECO:0007669"/>
    <property type="project" value="UniProtKB-EC"/>
</dbReference>
<evidence type="ECO:0000313" key="13">
    <source>
        <dbReference type="Proteomes" id="UP000008898"/>
    </source>
</evidence>
<reference evidence="12 13" key="2">
    <citation type="journal article" date="2012" name="Environ. Microbiol.">
        <title>Characterization of the first alginolytic operons in a marine bacterium: from their emergence in marine Flavobacteriia to their independent transfers to marine Proteobacteria and human gut Bacteroides.</title>
        <authorList>
            <person name="Thomas F."/>
            <person name="Barbeyron T."/>
            <person name="Tonon T."/>
            <person name="Genicot S."/>
            <person name="Czjzek M."/>
            <person name="Michel G."/>
        </authorList>
    </citation>
    <scope>NUCLEOTIDE SEQUENCE [LARGE SCALE GENOMIC DNA]</scope>
    <source>
        <strain evidence="13">DSM 12802 / CCUG 47099 / CIP 106680 / NCIMB 13871 / Dsij</strain>
    </source>
</reference>
<dbReference type="InterPro" id="IPR014729">
    <property type="entry name" value="Rossmann-like_a/b/a_fold"/>
</dbReference>
<dbReference type="CDD" id="cd00712">
    <property type="entry name" value="AsnB"/>
    <property type="match status" value="1"/>
</dbReference>
<keyword evidence="6 8" id="KW-0315">Glutamine amidotransferase</keyword>
<evidence type="ECO:0000256" key="5">
    <source>
        <dbReference type="ARBA" id="ARBA00022840"/>
    </source>
</evidence>
<dbReference type="SUPFAM" id="SSF52402">
    <property type="entry name" value="Adenine nucleotide alpha hydrolases-like"/>
    <property type="match status" value="1"/>
</dbReference>
<name>G0L1U1_ZOBGA</name>
<sequence length="618" mass="71154">MCGIYGSTINYSEDKVKAKLAITSYRGPDQMGWQNYNYSKGNIIFGHNRLSIIDLDPRSNQPMAYAEKVHIVFNGEIYNFKTLKQNLEKKGYSFTTTSDTEVICAAYLEYGEECASHLNGMFAFVIYDIENQILFGAKDRLGQKPFYYYLNGEQFEFASQISSIQLFHNKLSISEKSIQEYFTWNSVPSPSSIFNEIKKLEDGHSFTYNLSNSDFKTQQYWDIDLSNKGGFNGDFQRAQNQLEELLTDAVGIRLVADVPVGVFLSGGVDSSLIAAMASKVSTEKVKTFSVKFNEKRFDESTYAQQVADHLRTDHHIIECDYNEGIALIDNFCDYYDEPFADPSAIPSMLLAKHTKQKVTVALSGDGGDEGFLGYPRYQWAKANKKIYKLPLFTRKIAATLLNLSPFKNNRLEALSHYIRLNSIENAYLRSMTNSEASWFEPTYETLKIKELKYLFHTQKNIYERISDFDLKTYLPWDINTKVDRASMAYSLETRSPLLDYRVIEFAQSLPTNYKFDGDNQKRILKEVLYSHVPKHIFDRPKSGFGVPLSLWFKNELKDYVLSELSYDNLKDIPCIKPEGAQKLIDQHMSGQWDNYKIIWKLLVLKQWLSRNGDGFSIK</sequence>
<dbReference type="InterPro" id="IPR006426">
    <property type="entry name" value="Asn_synth_AEB"/>
</dbReference>
<evidence type="ECO:0000256" key="3">
    <source>
        <dbReference type="ARBA" id="ARBA00012737"/>
    </source>
</evidence>
<keyword evidence="12" id="KW-0436">Ligase</keyword>
<dbReference type="PROSITE" id="PS51278">
    <property type="entry name" value="GATASE_TYPE_2"/>
    <property type="match status" value="1"/>
</dbReference>
<dbReference type="Proteomes" id="UP000008898">
    <property type="component" value="Chromosome"/>
</dbReference>
<protein>
    <recommendedName>
        <fullName evidence="3">asparagine synthase (glutamine-hydrolyzing)</fullName>
        <ecNumber evidence="3">6.3.5.4</ecNumber>
    </recommendedName>
</protein>
<feature type="binding site" evidence="9">
    <location>
        <begin position="363"/>
        <end position="364"/>
    </location>
    <ligand>
        <name>ATP</name>
        <dbReference type="ChEBI" id="CHEBI:30616"/>
    </ligand>
</feature>
<feature type="site" description="Important for beta-aspartyl-AMP intermediate formation" evidence="10">
    <location>
        <position position="365"/>
    </location>
</feature>
<dbReference type="InterPro" id="IPR051786">
    <property type="entry name" value="ASN_synthetase/amidase"/>
</dbReference>
<keyword evidence="8" id="KW-0028">Amino-acid biosynthesis</keyword>
<evidence type="ECO:0000256" key="8">
    <source>
        <dbReference type="PIRSR" id="PIRSR001589-1"/>
    </source>
</evidence>
<evidence type="ECO:0000256" key="4">
    <source>
        <dbReference type="ARBA" id="ARBA00022741"/>
    </source>
</evidence>
<dbReference type="InterPro" id="IPR001962">
    <property type="entry name" value="Asn_synthase"/>
</dbReference>
<evidence type="ECO:0000313" key="12">
    <source>
        <dbReference type="EMBL" id="CAZ97901.1"/>
    </source>
</evidence>
<evidence type="ECO:0000256" key="1">
    <source>
        <dbReference type="ARBA" id="ARBA00005187"/>
    </source>
</evidence>
<dbReference type="SUPFAM" id="SSF56235">
    <property type="entry name" value="N-terminal nucleophile aminohydrolases (Ntn hydrolases)"/>
    <property type="match status" value="1"/>
</dbReference>
<dbReference type="RefSeq" id="WP_013995091.1">
    <property type="nucleotide sequence ID" value="NC_015844.1"/>
</dbReference>
<evidence type="ECO:0000259" key="11">
    <source>
        <dbReference type="PROSITE" id="PS51278"/>
    </source>
</evidence>
<dbReference type="Pfam" id="PF13537">
    <property type="entry name" value="GATase_7"/>
    <property type="match status" value="1"/>
</dbReference>
<organism evidence="12 13">
    <name type="scientific">Zobellia galactanivorans (strain DSM 12802 / CCUG 47099 / CIP 106680 / NCIMB 13871 / Dsij)</name>
    <dbReference type="NCBI Taxonomy" id="63186"/>
    <lineage>
        <taxon>Bacteria</taxon>
        <taxon>Pseudomonadati</taxon>
        <taxon>Bacteroidota</taxon>
        <taxon>Flavobacteriia</taxon>
        <taxon>Flavobacteriales</taxon>
        <taxon>Flavobacteriaceae</taxon>
        <taxon>Zobellia</taxon>
    </lineage>
</organism>
<dbReference type="GO" id="GO:0006529">
    <property type="term" value="P:asparagine biosynthetic process"/>
    <property type="evidence" value="ECO:0007669"/>
    <property type="project" value="UniProtKB-KW"/>
</dbReference>
<keyword evidence="13" id="KW-1185">Reference proteome</keyword>
<dbReference type="InterPro" id="IPR033738">
    <property type="entry name" value="AsnB_N"/>
</dbReference>
<dbReference type="STRING" id="63186.ZOBELLIA_3763"/>
<feature type="binding site" evidence="9">
    <location>
        <position position="290"/>
    </location>
    <ligand>
        <name>ATP</name>
        <dbReference type="ChEBI" id="CHEBI:30616"/>
    </ligand>
</feature>
<evidence type="ECO:0000256" key="2">
    <source>
        <dbReference type="ARBA" id="ARBA00005752"/>
    </source>
</evidence>
<dbReference type="HOGENOM" id="CLU_014658_3_1_10"/>
<keyword evidence="8" id="KW-0061">Asparagine biosynthesis</keyword>
<keyword evidence="4 9" id="KW-0547">Nucleotide-binding</keyword>
<dbReference type="EMBL" id="FP476056">
    <property type="protein sequence ID" value="CAZ97901.1"/>
    <property type="molecule type" value="Genomic_DNA"/>
</dbReference>
<dbReference type="CDD" id="cd01991">
    <property type="entry name" value="Asn_synthase_B_C"/>
    <property type="match status" value="1"/>
</dbReference>
<dbReference type="InterPro" id="IPR029055">
    <property type="entry name" value="Ntn_hydrolases_N"/>
</dbReference>
<comment type="pathway">
    <text evidence="1">Amino-acid biosynthesis; L-asparagine biosynthesis; L-asparagine from L-aspartate (L-Gln route): step 1/1.</text>
</comment>
<dbReference type="AlphaFoldDB" id="G0L1U1"/>
<dbReference type="GO" id="GO:0005524">
    <property type="term" value="F:ATP binding"/>
    <property type="evidence" value="ECO:0007669"/>
    <property type="project" value="UniProtKB-KW"/>
</dbReference>
<dbReference type="Pfam" id="PF00733">
    <property type="entry name" value="Asn_synthase"/>
    <property type="match status" value="1"/>
</dbReference>
<dbReference type="PIRSF" id="PIRSF001589">
    <property type="entry name" value="Asn_synthetase_glu-h"/>
    <property type="match status" value="1"/>
</dbReference>
<feature type="binding site" evidence="9">
    <location>
        <position position="99"/>
    </location>
    <ligand>
        <name>L-glutamine</name>
        <dbReference type="ChEBI" id="CHEBI:58359"/>
    </ligand>
</feature>
<dbReference type="PATRIC" id="fig|63186.3.peg.3684"/>
<dbReference type="PANTHER" id="PTHR43284:SF1">
    <property type="entry name" value="ASPARAGINE SYNTHETASE"/>
    <property type="match status" value="1"/>
</dbReference>
<dbReference type="GO" id="GO:0005829">
    <property type="term" value="C:cytosol"/>
    <property type="evidence" value="ECO:0007669"/>
    <property type="project" value="TreeGrafter"/>
</dbReference>
<feature type="domain" description="Glutamine amidotransferase type-2" evidence="11">
    <location>
        <begin position="2"/>
        <end position="211"/>
    </location>
</feature>
<dbReference type="InterPro" id="IPR017932">
    <property type="entry name" value="GATase_2_dom"/>
</dbReference>
<dbReference type="OrthoDB" id="9763290at2"/>
<dbReference type="Gene3D" id="3.60.20.10">
    <property type="entry name" value="Glutamine Phosphoribosylpyrophosphate, subunit 1, domain 1"/>
    <property type="match status" value="1"/>
</dbReference>
<evidence type="ECO:0000256" key="10">
    <source>
        <dbReference type="PIRSR" id="PIRSR001589-3"/>
    </source>
</evidence>
<reference evidence="13" key="1">
    <citation type="submission" date="2009-07" db="EMBL/GenBank/DDBJ databases">
        <title>Complete genome sequence of Zobellia galactanivorans Dsij.</title>
        <authorList>
            <consortium name="Genoscope - CEA"/>
        </authorList>
    </citation>
    <scope>NUCLEOTIDE SEQUENCE [LARGE SCALE GENOMIC DNA]</scope>
    <source>
        <strain evidence="13">DSM 12802 / CCUG 47099 / CIP 106680 / NCIMB 13871 / Dsij</strain>
    </source>
</reference>
<dbReference type="EC" id="6.3.5.4" evidence="3"/>
<feature type="active site" description="For GATase activity" evidence="8">
    <location>
        <position position="2"/>
    </location>
</feature>
<proteinExistence type="inferred from homology"/>
<evidence type="ECO:0000256" key="6">
    <source>
        <dbReference type="ARBA" id="ARBA00022962"/>
    </source>
</evidence>
<dbReference type="KEGG" id="zga:ZOBELLIA_3763"/>
<dbReference type="Gene3D" id="3.40.50.620">
    <property type="entry name" value="HUPs"/>
    <property type="match status" value="1"/>
</dbReference>
<comment type="catalytic activity">
    <reaction evidence="7">
        <text>L-aspartate + L-glutamine + ATP + H2O = L-asparagine + L-glutamate + AMP + diphosphate + H(+)</text>
        <dbReference type="Rhea" id="RHEA:12228"/>
        <dbReference type="ChEBI" id="CHEBI:15377"/>
        <dbReference type="ChEBI" id="CHEBI:15378"/>
        <dbReference type="ChEBI" id="CHEBI:29985"/>
        <dbReference type="ChEBI" id="CHEBI:29991"/>
        <dbReference type="ChEBI" id="CHEBI:30616"/>
        <dbReference type="ChEBI" id="CHEBI:33019"/>
        <dbReference type="ChEBI" id="CHEBI:58048"/>
        <dbReference type="ChEBI" id="CHEBI:58359"/>
        <dbReference type="ChEBI" id="CHEBI:456215"/>
        <dbReference type="EC" id="6.3.5.4"/>
    </reaction>
</comment>
<evidence type="ECO:0000256" key="7">
    <source>
        <dbReference type="ARBA" id="ARBA00048741"/>
    </source>
</evidence>